<feature type="domain" description="Pyridoxamine 5'-phosphate oxidase Alr4036 family FMN-binding" evidence="6">
    <location>
        <begin position="11"/>
        <end position="96"/>
    </location>
</feature>
<evidence type="ECO:0000256" key="2">
    <source>
        <dbReference type="ARBA" id="ARBA00022630"/>
    </source>
</evidence>
<comment type="caution">
    <text evidence="7">The sequence shown here is derived from an EMBL/GenBank/DDBJ whole genome shotgun (WGS) entry which is preliminary data.</text>
</comment>
<dbReference type="EMBL" id="JABWPM010000039">
    <property type="protein sequence ID" value="NUY99016.1"/>
    <property type="molecule type" value="Genomic_DNA"/>
</dbReference>
<proteinExistence type="predicted"/>
<dbReference type="GeneID" id="57347759"/>
<organism evidence="7 8">
    <name type="scientific">Pantoea brenneri</name>
    <dbReference type="NCBI Taxonomy" id="472694"/>
    <lineage>
        <taxon>Bacteria</taxon>
        <taxon>Pseudomonadati</taxon>
        <taxon>Pseudomonadota</taxon>
        <taxon>Gammaproteobacteria</taxon>
        <taxon>Enterobacterales</taxon>
        <taxon>Erwiniaceae</taxon>
        <taxon>Pantoea</taxon>
    </lineage>
</organism>
<dbReference type="InterPro" id="IPR000659">
    <property type="entry name" value="Pyridox_Oxase"/>
</dbReference>
<keyword evidence="3" id="KW-0288">FMN</keyword>
<dbReference type="Proteomes" id="UP000566985">
    <property type="component" value="Unassembled WGS sequence"/>
</dbReference>
<sequence>MDLKQIDASAWTTLSDAAADPQAELRYLTLCTVDAASRPQARTVVLRQVDSSLRTLTFHTDLRSPKWQEMSANPQVTVLGYALQTRLQLRLQGEVGLYAGESDIADAAWSRLPARTRSTYTGGPPGEVSDSDEQAAVPPADDDAGRQHFGVVVMRVSALDWYQLHRENNQRALLIYATDGALVSGQQIAP</sequence>
<reference evidence="7 8" key="1">
    <citation type="submission" date="2020-05" db="EMBL/GenBank/DDBJ databases">
        <title>Whole Genome Sequences of Enterobacteriales Associated with the International Space Station.</title>
        <authorList>
            <person name="Bharadwaj A."/>
            <person name="Daudu R."/>
            <person name="Singh N."/>
            <person name="Wood J."/>
            <person name="Debieu M."/>
            <person name="Mason C."/>
            <person name="Wang C."/>
            <person name="Venkateswaran K."/>
        </authorList>
    </citation>
    <scope>NUCLEOTIDE SEQUENCE [LARGE SCALE GENOMIC DNA]</scope>
    <source>
        <strain evidence="7 8">IF5SW-B1</strain>
    </source>
</reference>
<dbReference type="RefSeq" id="WP_069729832.1">
    <property type="nucleotide sequence ID" value="NZ_JABWPE010000039.1"/>
</dbReference>
<dbReference type="GO" id="GO:0010181">
    <property type="term" value="F:FMN binding"/>
    <property type="evidence" value="ECO:0007669"/>
    <property type="project" value="InterPro"/>
</dbReference>
<dbReference type="GO" id="GO:0008615">
    <property type="term" value="P:pyridoxine biosynthetic process"/>
    <property type="evidence" value="ECO:0007669"/>
    <property type="project" value="InterPro"/>
</dbReference>
<dbReference type="Gene3D" id="2.30.110.10">
    <property type="entry name" value="Electron Transport, Fmn-binding Protein, Chain A"/>
    <property type="match status" value="1"/>
</dbReference>
<evidence type="ECO:0000256" key="1">
    <source>
        <dbReference type="ARBA" id="ARBA00001917"/>
    </source>
</evidence>
<evidence type="ECO:0000313" key="8">
    <source>
        <dbReference type="Proteomes" id="UP000566985"/>
    </source>
</evidence>
<evidence type="ECO:0000313" key="7">
    <source>
        <dbReference type="EMBL" id="NUY99016.1"/>
    </source>
</evidence>
<evidence type="ECO:0000256" key="4">
    <source>
        <dbReference type="ARBA" id="ARBA00023002"/>
    </source>
</evidence>
<protein>
    <submittedName>
        <fullName evidence="7">Pyridoxamine 5'-phosphate oxidase family protein</fullName>
    </submittedName>
</protein>
<dbReference type="InterPro" id="IPR012349">
    <property type="entry name" value="Split_barrel_FMN-bd"/>
</dbReference>
<accession>A0A7Y6TU53</accession>
<evidence type="ECO:0000256" key="5">
    <source>
        <dbReference type="SAM" id="MobiDB-lite"/>
    </source>
</evidence>
<name>A0A7Y6TU53_9GAMM</name>
<dbReference type="SUPFAM" id="SSF50475">
    <property type="entry name" value="FMN-binding split barrel"/>
    <property type="match status" value="1"/>
</dbReference>
<dbReference type="PANTHER" id="PTHR10851">
    <property type="entry name" value="PYRIDOXINE-5-PHOSPHATE OXIDASE"/>
    <property type="match status" value="1"/>
</dbReference>
<dbReference type="InterPro" id="IPR024624">
    <property type="entry name" value="Pyridox_Oxase_Alr4036_FMN-bd"/>
</dbReference>
<dbReference type="PANTHER" id="PTHR10851:SF3">
    <property type="entry name" value="PYRIDOXINE_PYRIDOXAMINE 5'-PHOSPHATE OXIDASE 2"/>
    <property type="match status" value="1"/>
</dbReference>
<comment type="cofactor">
    <cofactor evidence="1">
        <name>FMN</name>
        <dbReference type="ChEBI" id="CHEBI:58210"/>
    </cofactor>
</comment>
<dbReference type="AlphaFoldDB" id="A0A7Y6TU53"/>
<dbReference type="Pfam" id="PF12766">
    <property type="entry name" value="Pyridox_oxase_2"/>
    <property type="match status" value="1"/>
</dbReference>
<gene>
    <name evidence="7" type="ORF">HU668_21490</name>
</gene>
<keyword evidence="4" id="KW-0560">Oxidoreductase</keyword>
<dbReference type="GO" id="GO:0004733">
    <property type="term" value="F:pyridoxamine phosphate oxidase activity"/>
    <property type="evidence" value="ECO:0007669"/>
    <property type="project" value="InterPro"/>
</dbReference>
<evidence type="ECO:0000256" key="3">
    <source>
        <dbReference type="ARBA" id="ARBA00022643"/>
    </source>
</evidence>
<feature type="region of interest" description="Disordered" evidence="5">
    <location>
        <begin position="116"/>
        <end position="143"/>
    </location>
</feature>
<keyword evidence="2" id="KW-0285">Flavoprotein</keyword>
<evidence type="ECO:0000259" key="6">
    <source>
        <dbReference type="Pfam" id="PF12766"/>
    </source>
</evidence>